<evidence type="ECO:0000256" key="3">
    <source>
        <dbReference type="ARBA" id="ARBA00022553"/>
    </source>
</evidence>
<feature type="domain" description="Histidine kinase" evidence="9">
    <location>
        <begin position="166"/>
        <end position="257"/>
    </location>
</feature>
<evidence type="ECO:0000259" key="9">
    <source>
        <dbReference type="PROSITE" id="PS50109"/>
    </source>
</evidence>
<dbReference type="InterPro" id="IPR003594">
    <property type="entry name" value="HATPase_dom"/>
</dbReference>
<keyword evidence="5" id="KW-0547">Nucleotide-binding</keyword>
<dbReference type="Gene3D" id="3.30.565.10">
    <property type="entry name" value="Histidine kinase-like ATPase, C-terminal domain"/>
    <property type="match status" value="1"/>
</dbReference>
<dbReference type="Gene3D" id="1.20.5.1930">
    <property type="match status" value="1"/>
</dbReference>
<name>A0ABV3GUC5_MICGL</name>
<keyword evidence="3" id="KW-0597">Phosphoprotein</keyword>
<dbReference type="PANTHER" id="PTHR24421:SF10">
    <property type="entry name" value="NITRATE_NITRITE SENSOR PROTEIN NARQ"/>
    <property type="match status" value="1"/>
</dbReference>
<comment type="catalytic activity">
    <reaction evidence="1">
        <text>ATP + protein L-histidine = ADP + protein N-phospho-L-histidine.</text>
        <dbReference type="EC" id="2.7.13.3"/>
    </reaction>
</comment>
<dbReference type="EC" id="2.7.13.3" evidence="2"/>
<keyword evidence="4" id="KW-0808">Transferase</keyword>
<dbReference type="PANTHER" id="PTHR24421">
    <property type="entry name" value="NITRATE/NITRITE SENSOR PROTEIN NARX-RELATED"/>
    <property type="match status" value="1"/>
</dbReference>
<evidence type="ECO:0000256" key="8">
    <source>
        <dbReference type="ARBA" id="ARBA00023012"/>
    </source>
</evidence>
<comment type="caution">
    <text evidence="10">The sequence shown here is derived from an EMBL/GenBank/DDBJ whole genome shotgun (WGS) entry which is preliminary data.</text>
</comment>
<protein>
    <recommendedName>
        <fullName evidence="2">histidine kinase</fullName>
        <ecNumber evidence="2">2.7.13.3</ecNumber>
    </recommendedName>
</protein>
<evidence type="ECO:0000256" key="2">
    <source>
        <dbReference type="ARBA" id="ARBA00012438"/>
    </source>
</evidence>
<dbReference type="GO" id="GO:0016301">
    <property type="term" value="F:kinase activity"/>
    <property type="evidence" value="ECO:0007669"/>
    <property type="project" value="UniProtKB-KW"/>
</dbReference>
<keyword evidence="8" id="KW-0902">Two-component regulatory system</keyword>
<accession>A0ABV3GUC5</accession>
<keyword evidence="11" id="KW-1185">Reference proteome</keyword>
<dbReference type="InterPro" id="IPR036890">
    <property type="entry name" value="HATPase_C_sf"/>
</dbReference>
<evidence type="ECO:0000256" key="6">
    <source>
        <dbReference type="ARBA" id="ARBA00022777"/>
    </source>
</evidence>
<dbReference type="SUPFAM" id="SSF55874">
    <property type="entry name" value="ATPase domain of HSP90 chaperone/DNA topoisomerase II/histidine kinase"/>
    <property type="match status" value="1"/>
</dbReference>
<dbReference type="Pfam" id="PF07730">
    <property type="entry name" value="HisKA_3"/>
    <property type="match status" value="1"/>
</dbReference>
<dbReference type="PROSITE" id="PS50109">
    <property type="entry name" value="HIS_KIN"/>
    <property type="match status" value="1"/>
</dbReference>
<keyword evidence="7" id="KW-0067">ATP-binding</keyword>
<dbReference type="RefSeq" id="WP_061261591.1">
    <property type="nucleotide sequence ID" value="NZ_JBFALK010000044.1"/>
</dbReference>
<organism evidence="10 11">
    <name type="scientific">Microtetraspora glauca</name>
    <dbReference type="NCBI Taxonomy" id="1996"/>
    <lineage>
        <taxon>Bacteria</taxon>
        <taxon>Bacillati</taxon>
        <taxon>Actinomycetota</taxon>
        <taxon>Actinomycetes</taxon>
        <taxon>Streptosporangiales</taxon>
        <taxon>Streptosporangiaceae</taxon>
        <taxon>Microtetraspora</taxon>
    </lineage>
</organism>
<evidence type="ECO:0000313" key="10">
    <source>
        <dbReference type="EMBL" id="MEV0975127.1"/>
    </source>
</evidence>
<evidence type="ECO:0000313" key="11">
    <source>
        <dbReference type="Proteomes" id="UP001551675"/>
    </source>
</evidence>
<dbReference type="CDD" id="cd16917">
    <property type="entry name" value="HATPase_UhpB-NarQ-NarX-like"/>
    <property type="match status" value="1"/>
</dbReference>
<dbReference type="InterPro" id="IPR005467">
    <property type="entry name" value="His_kinase_dom"/>
</dbReference>
<dbReference type="Pfam" id="PF02518">
    <property type="entry name" value="HATPase_c"/>
    <property type="match status" value="1"/>
</dbReference>
<evidence type="ECO:0000256" key="4">
    <source>
        <dbReference type="ARBA" id="ARBA00022679"/>
    </source>
</evidence>
<reference evidence="10 11" key="1">
    <citation type="submission" date="2024-06" db="EMBL/GenBank/DDBJ databases">
        <title>The Natural Products Discovery Center: Release of the First 8490 Sequenced Strains for Exploring Actinobacteria Biosynthetic Diversity.</title>
        <authorList>
            <person name="Kalkreuter E."/>
            <person name="Kautsar S.A."/>
            <person name="Yang D."/>
            <person name="Bader C.D."/>
            <person name="Teijaro C.N."/>
            <person name="Fluegel L."/>
            <person name="Davis C.M."/>
            <person name="Simpson J.R."/>
            <person name="Lauterbach L."/>
            <person name="Steele A.D."/>
            <person name="Gui C."/>
            <person name="Meng S."/>
            <person name="Li G."/>
            <person name="Viehrig K."/>
            <person name="Ye F."/>
            <person name="Su P."/>
            <person name="Kiefer A.F."/>
            <person name="Nichols A."/>
            <person name="Cepeda A.J."/>
            <person name="Yan W."/>
            <person name="Fan B."/>
            <person name="Jiang Y."/>
            <person name="Adhikari A."/>
            <person name="Zheng C.-J."/>
            <person name="Schuster L."/>
            <person name="Cowan T.M."/>
            <person name="Smanski M.J."/>
            <person name="Chevrette M.G."/>
            <person name="De Carvalho L.P.S."/>
            <person name="Shen B."/>
        </authorList>
    </citation>
    <scope>NUCLEOTIDE SEQUENCE [LARGE SCALE GENOMIC DNA]</scope>
    <source>
        <strain evidence="10 11">NPDC050100</strain>
    </source>
</reference>
<sequence length="260" mass="27943">MAFTLLGWLVAVCAAAVAIHARRSRTRDLAERNRLMQAERDSATRLAVEQERARIARELHDVVSHNVSVMIIQTGAARRSVHELPEEAIEALRAAETSGREAMNELRHLLGLLAPAEPHEDLVPQPGLSRLGTLVDKIAFAGMPVEMSIEGQPRPLPAGVDLTAYRIVQEALTNALKHAPGGRAEVFVRYTERLLRVEVVNTGPSVLTGTPAPASGNGAGRGLVGLRERVAVLGGDLDARRRLGGGYRVRAKIPLGEPAA</sequence>
<evidence type="ECO:0000256" key="7">
    <source>
        <dbReference type="ARBA" id="ARBA00022840"/>
    </source>
</evidence>
<dbReference type="InterPro" id="IPR050482">
    <property type="entry name" value="Sensor_HK_TwoCompSys"/>
</dbReference>
<dbReference type="EMBL" id="JBFALK010000044">
    <property type="protein sequence ID" value="MEV0975127.1"/>
    <property type="molecule type" value="Genomic_DNA"/>
</dbReference>
<evidence type="ECO:0000256" key="1">
    <source>
        <dbReference type="ARBA" id="ARBA00000085"/>
    </source>
</evidence>
<gene>
    <name evidence="10" type="ORF">AB0I59_41610</name>
</gene>
<proteinExistence type="predicted"/>
<evidence type="ECO:0000256" key="5">
    <source>
        <dbReference type="ARBA" id="ARBA00022741"/>
    </source>
</evidence>
<dbReference type="InterPro" id="IPR011712">
    <property type="entry name" value="Sig_transdc_His_kin_sub3_dim/P"/>
</dbReference>
<dbReference type="Proteomes" id="UP001551675">
    <property type="component" value="Unassembled WGS sequence"/>
</dbReference>
<keyword evidence="6 10" id="KW-0418">Kinase</keyword>